<sequence>MQSYPNDTLLDASLEIVSGDYRRRLPSNEHSVENIPPINENETFQTPRLIPMGQASAPRWGASSQQISAEVTGVHSTSAFGQTSNLEFLTRSGQPSPQDPPVLPDHIWSSYPDHVPLLYSNIGSVFPPDLSSSEYLNPPALAISGHFQFHPQGPGIWQDANPTPIPQMGDNNPYGPMSSFSGFLPMEESHLGPTTGLYLCDKCHQSFTRKWNRDQHVLDVHGGRRRFRCEQCNRQPYSRKHDLKRHVERDHRPSASPL</sequence>
<dbReference type="SMART" id="SM00355">
    <property type="entry name" value="ZnF_C2H2"/>
    <property type="match status" value="2"/>
</dbReference>
<comment type="caution">
    <text evidence="3">The sequence shown here is derived from an EMBL/GenBank/DDBJ whole genome shotgun (WGS) entry which is preliminary data.</text>
</comment>
<dbReference type="AlphaFoldDB" id="A0A1M2VKK8"/>
<dbReference type="Gene3D" id="3.30.160.60">
    <property type="entry name" value="Classic Zinc Finger"/>
    <property type="match status" value="1"/>
</dbReference>
<evidence type="ECO:0000259" key="2">
    <source>
        <dbReference type="PROSITE" id="PS50157"/>
    </source>
</evidence>
<proteinExistence type="predicted"/>
<accession>A0A1M2VKK8</accession>
<keyword evidence="1" id="KW-0863">Zinc-finger</keyword>
<evidence type="ECO:0000313" key="4">
    <source>
        <dbReference type="Proteomes" id="UP000184267"/>
    </source>
</evidence>
<dbReference type="PROSITE" id="PS50157">
    <property type="entry name" value="ZINC_FINGER_C2H2_2"/>
    <property type="match status" value="1"/>
</dbReference>
<gene>
    <name evidence="3" type="ORF">TRAPUB_962</name>
</gene>
<dbReference type="SUPFAM" id="SSF57667">
    <property type="entry name" value="beta-beta-alpha zinc fingers"/>
    <property type="match status" value="1"/>
</dbReference>
<keyword evidence="1" id="KW-0479">Metal-binding</keyword>
<feature type="domain" description="C2H2-type" evidence="2">
    <location>
        <begin position="198"/>
        <end position="226"/>
    </location>
</feature>
<evidence type="ECO:0000313" key="3">
    <source>
        <dbReference type="EMBL" id="OJT08139.1"/>
    </source>
</evidence>
<dbReference type="Proteomes" id="UP000184267">
    <property type="component" value="Unassembled WGS sequence"/>
</dbReference>
<dbReference type="GO" id="GO:0008270">
    <property type="term" value="F:zinc ion binding"/>
    <property type="evidence" value="ECO:0007669"/>
    <property type="project" value="UniProtKB-KW"/>
</dbReference>
<dbReference type="OrthoDB" id="8117402at2759"/>
<dbReference type="OMA" id="VERDHRP"/>
<dbReference type="InterPro" id="IPR013087">
    <property type="entry name" value="Znf_C2H2_type"/>
</dbReference>
<evidence type="ECO:0000256" key="1">
    <source>
        <dbReference type="PROSITE-ProRule" id="PRU00042"/>
    </source>
</evidence>
<protein>
    <recommendedName>
        <fullName evidence="2">C2H2-type domain-containing protein</fullName>
    </recommendedName>
</protein>
<keyword evidence="4" id="KW-1185">Reference proteome</keyword>
<dbReference type="EMBL" id="MNAD01001080">
    <property type="protein sequence ID" value="OJT08139.1"/>
    <property type="molecule type" value="Genomic_DNA"/>
</dbReference>
<name>A0A1M2VKK8_TRAPU</name>
<dbReference type="STRING" id="154538.A0A1M2VKK8"/>
<dbReference type="InterPro" id="IPR036236">
    <property type="entry name" value="Znf_C2H2_sf"/>
</dbReference>
<reference evidence="3 4" key="1">
    <citation type="submission" date="2016-10" db="EMBL/GenBank/DDBJ databases">
        <title>Genome sequence of the basidiomycete white-rot fungus Trametes pubescens.</title>
        <authorList>
            <person name="Makela M.R."/>
            <person name="Granchi Z."/>
            <person name="Peng M."/>
            <person name="De Vries R.P."/>
            <person name="Grigoriev I."/>
            <person name="Riley R."/>
            <person name="Hilden K."/>
        </authorList>
    </citation>
    <scope>NUCLEOTIDE SEQUENCE [LARGE SCALE GENOMIC DNA]</scope>
    <source>
        <strain evidence="3 4">FBCC735</strain>
    </source>
</reference>
<dbReference type="PROSITE" id="PS00028">
    <property type="entry name" value="ZINC_FINGER_C2H2_1"/>
    <property type="match status" value="1"/>
</dbReference>
<keyword evidence="1" id="KW-0862">Zinc</keyword>
<organism evidence="3 4">
    <name type="scientific">Trametes pubescens</name>
    <name type="common">White-rot fungus</name>
    <dbReference type="NCBI Taxonomy" id="154538"/>
    <lineage>
        <taxon>Eukaryota</taxon>
        <taxon>Fungi</taxon>
        <taxon>Dikarya</taxon>
        <taxon>Basidiomycota</taxon>
        <taxon>Agaricomycotina</taxon>
        <taxon>Agaricomycetes</taxon>
        <taxon>Polyporales</taxon>
        <taxon>Polyporaceae</taxon>
        <taxon>Trametes</taxon>
    </lineage>
</organism>